<dbReference type="InterPro" id="IPR045861">
    <property type="entry name" value="CorA_cytoplasmic_dom"/>
</dbReference>
<dbReference type="PANTHER" id="PTHR46494:SF1">
    <property type="entry name" value="CORA FAMILY METAL ION TRANSPORTER (EUROFUNG)"/>
    <property type="match status" value="1"/>
</dbReference>
<keyword evidence="6" id="KW-0460">Magnesium</keyword>
<organism evidence="14 15">
    <name type="scientific">Eubacterium uniforme</name>
    <dbReference type="NCBI Taxonomy" id="39495"/>
    <lineage>
        <taxon>Bacteria</taxon>
        <taxon>Bacillati</taxon>
        <taxon>Bacillota</taxon>
        <taxon>Clostridia</taxon>
        <taxon>Eubacteriales</taxon>
        <taxon>Eubacteriaceae</taxon>
        <taxon>Eubacterium</taxon>
    </lineage>
</organism>
<keyword evidence="5 13" id="KW-0812">Transmembrane</keyword>
<dbReference type="RefSeq" id="WP_078766865.1">
    <property type="nucleotide sequence ID" value="NZ_FUXZ01000013.1"/>
</dbReference>
<evidence type="ECO:0000256" key="5">
    <source>
        <dbReference type="ARBA" id="ARBA00022692"/>
    </source>
</evidence>
<dbReference type="OrthoDB" id="9803416at2"/>
<evidence type="ECO:0000256" key="4">
    <source>
        <dbReference type="ARBA" id="ARBA00022475"/>
    </source>
</evidence>
<feature type="transmembrane region" description="Helical" evidence="13">
    <location>
        <begin position="280"/>
        <end position="300"/>
    </location>
</feature>
<evidence type="ECO:0000256" key="2">
    <source>
        <dbReference type="ARBA" id="ARBA00009765"/>
    </source>
</evidence>
<dbReference type="SUPFAM" id="SSF144083">
    <property type="entry name" value="Magnesium transport protein CorA, transmembrane region"/>
    <property type="match status" value="1"/>
</dbReference>
<comment type="catalytic activity">
    <reaction evidence="10">
        <text>Mg(2+)(in) = Mg(2+)(out)</text>
        <dbReference type="Rhea" id="RHEA:29827"/>
        <dbReference type="ChEBI" id="CHEBI:18420"/>
    </reaction>
</comment>
<evidence type="ECO:0000256" key="6">
    <source>
        <dbReference type="ARBA" id="ARBA00022842"/>
    </source>
</evidence>
<evidence type="ECO:0000256" key="12">
    <source>
        <dbReference type="SAM" id="Coils"/>
    </source>
</evidence>
<gene>
    <name evidence="14" type="ORF">SAMN02745111_02028</name>
</gene>
<dbReference type="PANTHER" id="PTHR46494">
    <property type="entry name" value="CORA FAMILY METAL ION TRANSPORTER (EUROFUNG)"/>
    <property type="match status" value="1"/>
</dbReference>
<keyword evidence="15" id="KW-1185">Reference proteome</keyword>
<accession>A0A1T4W054</accession>
<comment type="subcellular location">
    <subcellularLocation>
        <location evidence="1">Cell membrane</location>
        <topology evidence="1">Multi-pass membrane protein</topology>
    </subcellularLocation>
</comment>
<comment type="similarity">
    <text evidence="2">Belongs to the CorA metal ion transporter (MIT) (TC 1.A.35) family.</text>
</comment>
<sequence>MSKYYNIKELLDDCEKRDLVKGTPYVAILSYEEWCNDMESYDFGIDLDLSIIDIHNTKAEVNYDSLTGNFLIPDRSKLGEEESKFAFALDEKGIVFIDESGKALSIIEEIKRTKRWKSPSLERFLYDFLEGIIRGDLLVIEKYEKELNQIEDVIESGNTDISLDRVNEIRGEIRELSVHYEQLIDLTQELEENENNFFNEKNVRYFRNFLNRLARHNDMINALKDYTVQVKDLYHTQLDVKQNRIMTLLTVVTTVFMPLTLITGWYGMNFKYMPELEMRYSYFVVILVCLTIAIGSLVFFKKKKWL</sequence>
<evidence type="ECO:0000256" key="9">
    <source>
        <dbReference type="ARBA" id="ARBA00023136"/>
    </source>
</evidence>
<dbReference type="STRING" id="39495.SAMN02745111_02028"/>
<dbReference type="GO" id="GO:0005886">
    <property type="term" value="C:plasma membrane"/>
    <property type="evidence" value="ECO:0007669"/>
    <property type="project" value="UniProtKB-SubCell"/>
</dbReference>
<protein>
    <submittedName>
        <fullName evidence="14">Magnesium transporter</fullName>
    </submittedName>
</protein>
<keyword evidence="8" id="KW-0406">Ion transport</keyword>
<evidence type="ECO:0000256" key="7">
    <source>
        <dbReference type="ARBA" id="ARBA00022989"/>
    </source>
</evidence>
<evidence type="ECO:0000256" key="11">
    <source>
        <dbReference type="ARBA" id="ARBA00045497"/>
    </source>
</evidence>
<keyword evidence="9 13" id="KW-0472">Membrane</keyword>
<evidence type="ECO:0000256" key="3">
    <source>
        <dbReference type="ARBA" id="ARBA00022448"/>
    </source>
</evidence>
<keyword evidence="3" id="KW-0813">Transport</keyword>
<evidence type="ECO:0000256" key="8">
    <source>
        <dbReference type="ARBA" id="ARBA00023065"/>
    </source>
</evidence>
<dbReference type="Gene3D" id="1.20.58.340">
    <property type="entry name" value="Magnesium transport protein CorA, transmembrane region"/>
    <property type="match status" value="2"/>
</dbReference>
<evidence type="ECO:0000256" key="10">
    <source>
        <dbReference type="ARBA" id="ARBA00034269"/>
    </source>
</evidence>
<evidence type="ECO:0000256" key="13">
    <source>
        <dbReference type="SAM" id="Phobius"/>
    </source>
</evidence>
<dbReference type="InterPro" id="IPR045863">
    <property type="entry name" value="CorA_TM1_TM2"/>
</dbReference>
<dbReference type="GO" id="GO:0015095">
    <property type="term" value="F:magnesium ion transmembrane transporter activity"/>
    <property type="evidence" value="ECO:0007669"/>
    <property type="project" value="TreeGrafter"/>
</dbReference>
<dbReference type="Proteomes" id="UP000190814">
    <property type="component" value="Unassembled WGS sequence"/>
</dbReference>
<keyword evidence="4" id="KW-1003">Cell membrane</keyword>
<keyword evidence="7 13" id="KW-1133">Transmembrane helix</keyword>
<dbReference type="Pfam" id="PF01544">
    <property type="entry name" value="CorA"/>
    <property type="match status" value="1"/>
</dbReference>
<dbReference type="InterPro" id="IPR002523">
    <property type="entry name" value="MgTranspt_CorA/ZnTranspt_ZntB"/>
</dbReference>
<dbReference type="AlphaFoldDB" id="A0A1T4W054"/>
<dbReference type="FunFam" id="1.20.58.340:FF:000004">
    <property type="entry name" value="Magnesium transport protein CorA"/>
    <property type="match status" value="1"/>
</dbReference>
<proteinExistence type="inferred from homology"/>
<dbReference type="EMBL" id="FUXZ01000013">
    <property type="protein sequence ID" value="SKA70428.1"/>
    <property type="molecule type" value="Genomic_DNA"/>
</dbReference>
<comment type="function">
    <text evidence="11">Mediates influx of magnesium ions. Alternates between open and closed states. Activated by low cytoplasmic Mg(2+) levels. Inactive when cytoplasmic Mg(2+) levels are high.</text>
</comment>
<dbReference type="GO" id="GO:0015087">
    <property type="term" value="F:cobalt ion transmembrane transporter activity"/>
    <property type="evidence" value="ECO:0007669"/>
    <property type="project" value="TreeGrafter"/>
</dbReference>
<feature type="transmembrane region" description="Helical" evidence="13">
    <location>
        <begin position="245"/>
        <end position="268"/>
    </location>
</feature>
<evidence type="ECO:0000313" key="14">
    <source>
        <dbReference type="EMBL" id="SKA70428.1"/>
    </source>
</evidence>
<feature type="coiled-coil region" evidence="12">
    <location>
        <begin position="140"/>
        <end position="196"/>
    </location>
</feature>
<dbReference type="GO" id="GO:0050897">
    <property type="term" value="F:cobalt ion binding"/>
    <property type="evidence" value="ECO:0007669"/>
    <property type="project" value="TreeGrafter"/>
</dbReference>
<evidence type="ECO:0000256" key="1">
    <source>
        <dbReference type="ARBA" id="ARBA00004651"/>
    </source>
</evidence>
<dbReference type="SUPFAM" id="SSF143865">
    <property type="entry name" value="CorA soluble domain-like"/>
    <property type="match status" value="1"/>
</dbReference>
<dbReference type="GO" id="GO:0000287">
    <property type="term" value="F:magnesium ion binding"/>
    <property type="evidence" value="ECO:0007669"/>
    <property type="project" value="TreeGrafter"/>
</dbReference>
<dbReference type="CDD" id="cd12826">
    <property type="entry name" value="EcCorA_ZntB-like_u1"/>
    <property type="match status" value="1"/>
</dbReference>
<keyword evidence="12" id="KW-0175">Coiled coil</keyword>
<evidence type="ECO:0000313" key="15">
    <source>
        <dbReference type="Proteomes" id="UP000190814"/>
    </source>
</evidence>
<reference evidence="14 15" key="1">
    <citation type="submission" date="2017-02" db="EMBL/GenBank/DDBJ databases">
        <authorList>
            <person name="Peterson S.W."/>
        </authorList>
    </citation>
    <scope>NUCLEOTIDE SEQUENCE [LARGE SCALE GENOMIC DNA]</scope>
    <source>
        <strain evidence="14 15">ATCC 35992</strain>
    </source>
</reference>
<name>A0A1T4W054_9FIRM</name>